<comment type="subcellular location">
    <subcellularLocation>
        <location evidence="1">Membrane</location>
    </subcellularLocation>
</comment>
<dbReference type="InterPro" id="IPR052612">
    <property type="entry name" value="ANP_Clearance_Receptor"/>
</dbReference>
<dbReference type="PANTHER" id="PTHR44755">
    <property type="entry name" value="NATRIURETIC PEPTIDE RECEPTOR 3-RELATED"/>
    <property type="match status" value="1"/>
</dbReference>
<dbReference type="Gene3D" id="3.40.50.2300">
    <property type="match status" value="1"/>
</dbReference>
<reference evidence="7" key="1">
    <citation type="submission" date="2024-02" db="UniProtKB">
        <authorList>
            <consortium name="WormBaseParasite"/>
        </authorList>
    </citation>
    <scope>IDENTIFICATION</scope>
</reference>
<evidence type="ECO:0000256" key="2">
    <source>
        <dbReference type="ARBA" id="ARBA00022692"/>
    </source>
</evidence>
<dbReference type="InterPro" id="IPR028082">
    <property type="entry name" value="Peripla_BP_I"/>
</dbReference>
<evidence type="ECO:0000313" key="7">
    <source>
        <dbReference type="WBParaSite" id="MBELARI_LOCUS1644"/>
    </source>
</evidence>
<dbReference type="GO" id="GO:0017046">
    <property type="term" value="F:peptide hormone binding"/>
    <property type="evidence" value="ECO:0007669"/>
    <property type="project" value="TreeGrafter"/>
</dbReference>
<dbReference type="AlphaFoldDB" id="A0AAF3EQS2"/>
<dbReference type="Proteomes" id="UP000887575">
    <property type="component" value="Unassembled WGS sequence"/>
</dbReference>
<keyword evidence="3" id="KW-1133">Transmembrane helix</keyword>
<organism evidence="6 7">
    <name type="scientific">Mesorhabditis belari</name>
    <dbReference type="NCBI Taxonomy" id="2138241"/>
    <lineage>
        <taxon>Eukaryota</taxon>
        <taxon>Metazoa</taxon>
        <taxon>Ecdysozoa</taxon>
        <taxon>Nematoda</taxon>
        <taxon>Chromadorea</taxon>
        <taxon>Rhabditida</taxon>
        <taxon>Rhabditina</taxon>
        <taxon>Rhabditomorpha</taxon>
        <taxon>Rhabditoidea</taxon>
        <taxon>Rhabditidae</taxon>
        <taxon>Mesorhabditinae</taxon>
        <taxon>Mesorhabditis</taxon>
    </lineage>
</organism>
<evidence type="ECO:0000256" key="4">
    <source>
        <dbReference type="ARBA" id="ARBA00023136"/>
    </source>
</evidence>
<dbReference type="WBParaSite" id="MBELARI_LOCUS1644">
    <property type="protein sequence ID" value="MBELARI_LOCUS1644"/>
    <property type="gene ID" value="MBELARI_LOCUS1644"/>
</dbReference>
<keyword evidence="4" id="KW-0472">Membrane</keyword>
<dbReference type="PANTHER" id="PTHR44755:SF8">
    <property type="entry name" value="RECEPTOR LIGAND BINDING REGION DOMAIN-CONTAINING PROTEIN"/>
    <property type="match status" value="1"/>
</dbReference>
<protein>
    <recommendedName>
        <fullName evidence="5">Receptor ligand binding region domain-containing protein</fullName>
    </recommendedName>
</protein>
<dbReference type="Pfam" id="PF01094">
    <property type="entry name" value="ANF_receptor"/>
    <property type="match status" value="1"/>
</dbReference>
<keyword evidence="2" id="KW-0812">Transmembrane</keyword>
<evidence type="ECO:0000256" key="3">
    <source>
        <dbReference type="ARBA" id="ARBA00022989"/>
    </source>
</evidence>
<keyword evidence="6" id="KW-1185">Reference proteome</keyword>
<dbReference type="SUPFAM" id="SSF53822">
    <property type="entry name" value="Periplasmic binding protein-like I"/>
    <property type="match status" value="1"/>
</dbReference>
<evidence type="ECO:0000313" key="6">
    <source>
        <dbReference type="Proteomes" id="UP000887575"/>
    </source>
</evidence>
<name>A0AAF3EQS2_9BILA</name>
<dbReference type="GO" id="GO:0038023">
    <property type="term" value="F:signaling receptor activity"/>
    <property type="evidence" value="ECO:0007669"/>
    <property type="project" value="TreeGrafter"/>
</dbReference>
<dbReference type="GO" id="GO:0007165">
    <property type="term" value="P:signal transduction"/>
    <property type="evidence" value="ECO:0007669"/>
    <property type="project" value="TreeGrafter"/>
</dbReference>
<evidence type="ECO:0000259" key="5">
    <source>
        <dbReference type="Pfam" id="PF01094"/>
    </source>
</evidence>
<feature type="domain" description="Receptor ligand binding region" evidence="5">
    <location>
        <begin position="53"/>
        <end position="204"/>
    </location>
</feature>
<evidence type="ECO:0000256" key="1">
    <source>
        <dbReference type="ARBA" id="ARBA00004370"/>
    </source>
</evidence>
<proteinExistence type="predicted"/>
<sequence>MILWFWIGLVNALDNKLYSGSSADNDSIAPAARNVIRIGHIGAVNALPNYEKVLQLSRKELLADGTFGDDFDVELNYLQNGCGDAFEGVAAAADMYHVDRVSAFLGPYCNSEMIPVATMAAYWNKPIIAYMATSNALADKTIYKTLARVSIRTINSQAEATGAFIRHYKWTKVSFVSNAGAAAYEKIIAFEKIFRRVGVNVVKKI</sequence>
<dbReference type="InterPro" id="IPR001828">
    <property type="entry name" value="ANF_lig-bd_rcpt"/>
</dbReference>
<accession>A0AAF3EQS2</accession>
<dbReference type="GO" id="GO:0016020">
    <property type="term" value="C:membrane"/>
    <property type="evidence" value="ECO:0007669"/>
    <property type="project" value="UniProtKB-SubCell"/>
</dbReference>